<dbReference type="Gene3D" id="2.40.10.10">
    <property type="entry name" value="Trypsin-like serine proteases"/>
    <property type="match status" value="3"/>
</dbReference>
<dbReference type="InterPro" id="IPR043504">
    <property type="entry name" value="Peptidase_S1_PA_chymotrypsin"/>
</dbReference>
<dbReference type="Proteomes" id="UP000494106">
    <property type="component" value="Unassembled WGS sequence"/>
</dbReference>
<evidence type="ECO:0000256" key="1">
    <source>
        <dbReference type="ARBA" id="ARBA00022670"/>
    </source>
</evidence>
<keyword evidence="3" id="KW-0720">Serine protease</keyword>
<dbReference type="PANTHER" id="PTHR24276">
    <property type="entry name" value="POLYSERASE-RELATED"/>
    <property type="match status" value="1"/>
</dbReference>
<dbReference type="Pfam" id="PF00089">
    <property type="entry name" value="Trypsin"/>
    <property type="match status" value="1"/>
</dbReference>
<proteinExistence type="predicted"/>
<evidence type="ECO:0000256" key="5">
    <source>
        <dbReference type="SAM" id="MobiDB-lite"/>
    </source>
</evidence>
<dbReference type="EMBL" id="CADEBC010000539">
    <property type="protein sequence ID" value="CAB3249370.1"/>
    <property type="molecule type" value="Genomic_DNA"/>
</dbReference>
<dbReference type="OrthoDB" id="6380398at2759"/>
<comment type="caution">
    <text evidence="7">The sequence shown here is derived from an EMBL/GenBank/DDBJ whole genome shotgun (WGS) entry which is preliminary data.</text>
</comment>
<dbReference type="PROSITE" id="PS50240">
    <property type="entry name" value="TRYPSIN_DOM"/>
    <property type="match status" value="1"/>
</dbReference>
<keyword evidence="8" id="KW-1185">Reference proteome</keyword>
<dbReference type="InterPro" id="IPR009003">
    <property type="entry name" value="Peptidase_S1_PA"/>
</dbReference>
<accession>A0A8S1AVT0</accession>
<reference evidence="7 8" key="1">
    <citation type="submission" date="2020-04" db="EMBL/GenBank/DDBJ databases">
        <authorList>
            <person name="Wallbank WR R."/>
            <person name="Pardo Diaz C."/>
            <person name="Kozak K."/>
            <person name="Martin S."/>
            <person name="Jiggins C."/>
            <person name="Moest M."/>
            <person name="Warren A I."/>
            <person name="Byers J.R.P. K."/>
            <person name="Montejo-Kovacevich G."/>
            <person name="Yen C E."/>
        </authorList>
    </citation>
    <scope>NUCLEOTIDE SEQUENCE [LARGE SCALE GENOMIC DNA]</scope>
</reference>
<feature type="region of interest" description="Disordered" evidence="5">
    <location>
        <begin position="483"/>
        <end position="523"/>
    </location>
</feature>
<gene>
    <name evidence="7" type="ORF">APLA_LOCUS12065</name>
</gene>
<evidence type="ECO:0000259" key="6">
    <source>
        <dbReference type="PROSITE" id="PS50240"/>
    </source>
</evidence>
<dbReference type="PANTHER" id="PTHR24276:SF98">
    <property type="entry name" value="FI18310P1-RELATED"/>
    <property type="match status" value="1"/>
</dbReference>
<dbReference type="GO" id="GO:0006508">
    <property type="term" value="P:proteolysis"/>
    <property type="evidence" value="ECO:0007669"/>
    <property type="project" value="UniProtKB-KW"/>
</dbReference>
<evidence type="ECO:0000256" key="3">
    <source>
        <dbReference type="ARBA" id="ARBA00022825"/>
    </source>
</evidence>
<dbReference type="GO" id="GO:0004252">
    <property type="term" value="F:serine-type endopeptidase activity"/>
    <property type="evidence" value="ECO:0007669"/>
    <property type="project" value="InterPro"/>
</dbReference>
<keyword evidence="2" id="KW-0378">Hydrolase</keyword>
<evidence type="ECO:0000256" key="4">
    <source>
        <dbReference type="ARBA" id="ARBA00023157"/>
    </source>
</evidence>
<feature type="domain" description="Peptidase S1" evidence="6">
    <location>
        <begin position="208"/>
        <end position="366"/>
    </location>
</feature>
<keyword evidence="4" id="KW-1015">Disulfide bond</keyword>
<organism evidence="7 8">
    <name type="scientific">Arctia plantaginis</name>
    <name type="common">Wood tiger moth</name>
    <name type="synonym">Phalaena plantaginis</name>
    <dbReference type="NCBI Taxonomy" id="874455"/>
    <lineage>
        <taxon>Eukaryota</taxon>
        <taxon>Metazoa</taxon>
        <taxon>Ecdysozoa</taxon>
        <taxon>Arthropoda</taxon>
        <taxon>Hexapoda</taxon>
        <taxon>Insecta</taxon>
        <taxon>Pterygota</taxon>
        <taxon>Neoptera</taxon>
        <taxon>Endopterygota</taxon>
        <taxon>Lepidoptera</taxon>
        <taxon>Glossata</taxon>
        <taxon>Ditrysia</taxon>
        <taxon>Noctuoidea</taxon>
        <taxon>Erebidae</taxon>
        <taxon>Arctiinae</taxon>
        <taxon>Arctia</taxon>
    </lineage>
</organism>
<dbReference type="InterPro" id="IPR050430">
    <property type="entry name" value="Peptidase_S1"/>
</dbReference>
<dbReference type="InterPro" id="IPR001254">
    <property type="entry name" value="Trypsin_dom"/>
</dbReference>
<evidence type="ECO:0000313" key="7">
    <source>
        <dbReference type="EMBL" id="CAB3249370.1"/>
    </source>
</evidence>
<protein>
    <recommendedName>
        <fullName evidence="6">Peptidase S1 domain-containing protein</fullName>
    </recommendedName>
</protein>
<evidence type="ECO:0000256" key="2">
    <source>
        <dbReference type="ARBA" id="ARBA00022801"/>
    </source>
</evidence>
<sequence>MLSIKTCAVGYIFLNIVVKILQNVKILVPLSTVEDNNIISTEETIRNTVNSLFQAFKVPGVRNRPKIKQLSTIHNFFVSITLTDCDNLAEIARLSRVNVVDNSTQNFIAQINEVLNADDKSKEENENNTYVATHIQKFIDKLKHLKESYLSNKNTVVNAKILQYIDFDRLTVGSDIEDNINSSKSNRELEDEKIFDEGDIWQPSGRRIYQGNRTSIKKFPFMASIHFFENFACAGSIIKNDLIITSASCLQLISVLEIYFHPQYEPRTLKHNVAIMRLKRKINFRRSHGRVKKIEIDKSPWGLPTTCSITVVGWGAKDRDAGGPGICDNTLMGVISFGSPICGYAGSPTVFTKLGFYWDWIENIMEQEIKSYGSLTTTRYPGKVFTFPVKTTTKEMKMYPLGDAPISSVLGKEDALRIAEQLDFNDFLSTIFESEETNAYMDTTDTKSKVNVERLANIDKKQNEVTDSSVSDEVSVETAIEPQKGVTVVENASNDDGTNEDESNNDKTDVKDENEQMNSPKVLDKDVMALIDDLDIDELLRSIIPSQATLKSSELKEKGRTQKETSLIKNKAVSNNAENKIKISSNQKSSRDLIIDENDGGEQDGLSIEAEPFIASPMRDRRNSTETHQSSAQSFLTLAIKEKKKNKMKRYLL</sequence>
<feature type="compositionally biased region" description="Basic and acidic residues" evidence="5">
    <location>
        <begin position="504"/>
        <end position="514"/>
    </location>
</feature>
<dbReference type="AlphaFoldDB" id="A0A8S1AVT0"/>
<keyword evidence="1" id="KW-0645">Protease</keyword>
<dbReference type="SMART" id="SM00020">
    <property type="entry name" value="Tryp_SPc"/>
    <property type="match status" value="1"/>
</dbReference>
<evidence type="ECO:0000313" key="8">
    <source>
        <dbReference type="Proteomes" id="UP000494106"/>
    </source>
</evidence>
<name>A0A8S1AVT0_ARCPL</name>
<dbReference type="SUPFAM" id="SSF50494">
    <property type="entry name" value="Trypsin-like serine proteases"/>
    <property type="match status" value="1"/>
</dbReference>